<evidence type="ECO:0000313" key="7">
    <source>
        <dbReference type="Proteomes" id="UP000291116"/>
    </source>
</evidence>
<keyword evidence="3" id="KW-0560">Oxidoreductase</keyword>
<name>A0A448ZGD2_9STRA</name>
<dbReference type="InterPro" id="IPR024072">
    <property type="entry name" value="DHFR-like_dom_sf"/>
</dbReference>
<dbReference type="PANTHER" id="PTHR38011">
    <property type="entry name" value="DIHYDROFOLATE REDUCTASE FAMILY PROTEIN (AFU_ORTHOLOGUE AFUA_8G06820)"/>
    <property type="match status" value="1"/>
</dbReference>
<reference evidence="6 7" key="1">
    <citation type="submission" date="2019-01" db="EMBL/GenBank/DDBJ databases">
        <authorList>
            <person name="Ferrante I. M."/>
        </authorList>
    </citation>
    <scope>NUCLEOTIDE SEQUENCE [LARGE SCALE GENOMIC DNA]</scope>
    <source>
        <strain evidence="6 7">B856</strain>
    </source>
</reference>
<keyword evidence="4" id="KW-0732">Signal</keyword>
<dbReference type="Proteomes" id="UP000291116">
    <property type="component" value="Unassembled WGS sequence"/>
</dbReference>
<evidence type="ECO:0000256" key="3">
    <source>
        <dbReference type="ARBA" id="ARBA00023002"/>
    </source>
</evidence>
<feature type="signal peptide" evidence="4">
    <location>
        <begin position="1"/>
        <end position="18"/>
    </location>
</feature>
<evidence type="ECO:0000256" key="1">
    <source>
        <dbReference type="ARBA" id="ARBA00005104"/>
    </source>
</evidence>
<dbReference type="InterPro" id="IPR002734">
    <property type="entry name" value="RibDG_C"/>
</dbReference>
<evidence type="ECO:0000256" key="2">
    <source>
        <dbReference type="ARBA" id="ARBA00022857"/>
    </source>
</evidence>
<dbReference type="AlphaFoldDB" id="A0A448ZGD2"/>
<evidence type="ECO:0000259" key="5">
    <source>
        <dbReference type="Pfam" id="PF01872"/>
    </source>
</evidence>
<dbReference type="GO" id="GO:0008703">
    <property type="term" value="F:5-amino-6-(5-phosphoribosylamino)uracil reductase activity"/>
    <property type="evidence" value="ECO:0007669"/>
    <property type="project" value="InterPro"/>
</dbReference>
<accession>A0A448ZGD2</accession>
<evidence type="ECO:0000313" key="6">
    <source>
        <dbReference type="EMBL" id="VEU41092.1"/>
    </source>
</evidence>
<gene>
    <name evidence="6" type="ORF">PSNMU_V1.4_AUG-EV-PASAV3_0079960</name>
</gene>
<dbReference type="Gene3D" id="3.40.430.10">
    <property type="entry name" value="Dihydrofolate Reductase, subunit A"/>
    <property type="match status" value="1"/>
</dbReference>
<organism evidence="6 7">
    <name type="scientific">Pseudo-nitzschia multistriata</name>
    <dbReference type="NCBI Taxonomy" id="183589"/>
    <lineage>
        <taxon>Eukaryota</taxon>
        <taxon>Sar</taxon>
        <taxon>Stramenopiles</taxon>
        <taxon>Ochrophyta</taxon>
        <taxon>Bacillariophyta</taxon>
        <taxon>Bacillariophyceae</taxon>
        <taxon>Bacillariophycidae</taxon>
        <taxon>Bacillariales</taxon>
        <taxon>Bacillariaceae</taxon>
        <taxon>Pseudo-nitzschia</taxon>
    </lineage>
</organism>
<dbReference type="EMBL" id="CAACVS010000332">
    <property type="protein sequence ID" value="VEU41092.1"/>
    <property type="molecule type" value="Genomic_DNA"/>
</dbReference>
<keyword evidence="2" id="KW-0521">NADP</keyword>
<dbReference type="SUPFAM" id="SSF53597">
    <property type="entry name" value="Dihydrofolate reductase-like"/>
    <property type="match status" value="1"/>
</dbReference>
<dbReference type="InterPro" id="IPR050765">
    <property type="entry name" value="Riboflavin_Biosynth_HTPR"/>
</dbReference>
<dbReference type="GO" id="GO:0009231">
    <property type="term" value="P:riboflavin biosynthetic process"/>
    <property type="evidence" value="ECO:0007669"/>
    <property type="project" value="InterPro"/>
</dbReference>
<feature type="chain" id="PRO_5019500003" description="Bacterial bifunctional deaminase-reductase C-terminal domain-containing protein" evidence="4">
    <location>
        <begin position="19"/>
        <end position="335"/>
    </location>
</feature>
<sequence>MYLRITLFIICMCRVVDAFTTRSSLCHYAVPSKCSATPKESSSAFPKVRSIPPSSLFLSSENNENALYVPKGITLKIAFDSQGGVADLSSEKSERFTCGESLDMVHRLRRVSDAVLVGRSTVEIDDCTLTVRRVPLLPLDKEPSNGTAPKAKKKQPFRVVLDPNLDLELDQFKIFQDGLETIVIHALSDSDLVDAGSKSTSADEMGNSYFVKSTKKEFPAVTFLGLQPIIDQDKLRLCTRQVRDILAEEFGIHHIMVEGGPNTALQFLRDKTVDRAILVYAPISFKDPLLSNISTSVLEQAGLEPIEGYKLGVDSLKCYSRPELSWPSTPIKSWP</sequence>
<dbReference type="Pfam" id="PF01872">
    <property type="entry name" value="RibD_C"/>
    <property type="match status" value="1"/>
</dbReference>
<keyword evidence="7" id="KW-1185">Reference proteome</keyword>
<evidence type="ECO:0000256" key="4">
    <source>
        <dbReference type="SAM" id="SignalP"/>
    </source>
</evidence>
<comment type="pathway">
    <text evidence="1">Cofactor biosynthesis; riboflavin biosynthesis.</text>
</comment>
<feature type="domain" description="Bacterial bifunctional deaminase-reductase C-terminal" evidence="5">
    <location>
        <begin position="84"/>
        <end position="283"/>
    </location>
</feature>
<protein>
    <recommendedName>
        <fullName evidence="5">Bacterial bifunctional deaminase-reductase C-terminal domain-containing protein</fullName>
    </recommendedName>
</protein>
<dbReference type="OrthoDB" id="5432at2759"/>
<dbReference type="PANTHER" id="PTHR38011:SF7">
    <property type="entry name" value="2,5-DIAMINO-6-RIBOSYLAMINO-4(3H)-PYRIMIDINONE 5'-PHOSPHATE REDUCTASE"/>
    <property type="match status" value="1"/>
</dbReference>
<proteinExistence type="predicted"/>